<dbReference type="AlphaFoldDB" id="D5U108"/>
<reference key="3">
    <citation type="submission" date="2010-02" db="EMBL/GenBank/DDBJ databases">
        <title>Complete genome sequence of Thermosphaera aggregans type strain (M11TL).</title>
        <authorList>
            <consortium name="US DOE Joint Genome Institute (JGI-PGF)"/>
            <person name="Spring S."/>
            <person name="Lapidus A."/>
            <person name="Munk C."/>
            <person name="Schroeder M."/>
            <person name="Glavina Del Rio T."/>
            <person name="Tice H."/>
            <person name="Copeland A."/>
            <person name="Cheng J.-F."/>
            <person name="Lucas S."/>
            <person name="Chen F."/>
            <person name="Nolan M."/>
            <person name="Bruce D."/>
            <person name="Goodwin L."/>
            <person name="Pitluck S."/>
            <person name="Ivanova N."/>
            <person name="Mavromatis K."/>
            <person name="Ovchinnikova G."/>
            <person name="Pati A."/>
            <person name="Chen A."/>
            <person name="Palaniappan K."/>
            <person name="Land M."/>
            <person name="Hauser L."/>
            <person name="Chang Y.-J."/>
            <person name="Jeffries C.C."/>
            <person name="Brettin T."/>
            <person name="Detter J.C."/>
            <person name="Tapia R."/>
            <person name="Han C."/>
            <person name="Chain P."/>
            <person name="Heimerl T."/>
            <person name="Weik F."/>
            <person name="Goker M."/>
            <person name="Rachel R."/>
            <person name="Bristow J."/>
            <person name="Eisen J.A."/>
            <person name="Markowitz V."/>
            <person name="Hugenholtz P."/>
            <person name="Kyrpides N.C."/>
            <person name="Klenk H.-P."/>
        </authorList>
    </citation>
    <scope>NUCLEOTIDE SEQUENCE</scope>
    <source>
        <strain>DSM 11486</strain>
    </source>
</reference>
<dbReference type="KEGG" id="tag:Tagg_0534"/>
<gene>
    <name evidence="1" type="ordered locus">Tagg_0534</name>
</gene>
<sequence>MKYFEKIKNNYTRKIGFLYRCILFVEDFIEDAECENIYVETLNGTLFINPVNCVGEVSDSLTYYSRVHEIDVQISPVNGNFKELYRNIVKTYVEGLRRLVRSKLPLTMGNRLEYFMGVTPGGEGFLLEGGVEKVRIPWVNVVLSVHTHPEEHPIPSLIDLDTIVRSFTLRGIAHGIEAYSGGLFIYRVEPIRLEELFFLKNVKKRDPFSYFSEFGKLKSLRIVYL</sequence>
<dbReference type="HOGENOM" id="CLU_1227709_0_0_2"/>
<dbReference type="STRING" id="633148.Tagg_0534"/>
<reference evidence="2" key="2">
    <citation type="journal article" date="2010" name="Stand. Genomic Sci.">
        <title>Complete genome sequence of Thermosphaera aggregans type strain (M11TLT).</title>
        <authorList>
            <person name="Spring S."/>
            <person name="Rachel R."/>
            <person name="Lapidus A."/>
            <person name="Davenport K."/>
            <person name="Tice H."/>
            <person name="Copeland A."/>
            <person name="Cheng J.-F."/>
            <person name="Lucas S."/>
            <person name="Chen F."/>
            <person name="Nolan M."/>
            <person name="Bruce D."/>
            <person name="Goodwin L."/>
            <person name="Pitluck S."/>
            <person name="Ivanova N."/>
            <person name="Mavromatis K."/>
            <person name="Ovchinnikova G."/>
            <person name="Pati A."/>
            <person name="Chen A."/>
            <person name="Palaniappan K."/>
            <person name="Land M."/>
            <person name="Hauser L."/>
            <person name="Chang Y.-J."/>
            <person name="Jeffries C.C."/>
            <person name="Brettin T."/>
            <person name="Detter J.C."/>
            <person name="Tapia R."/>
            <person name="Han C."/>
            <person name="Heimerl T."/>
            <person name="Weikl F."/>
            <person name="Brambilla E."/>
            <person name="Goker M."/>
            <person name="Bristow J."/>
            <person name="Eisen J.A."/>
            <person name="Markowitz V."/>
            <person name="Hugenholtz P."/>
            <person name="Kyrpides N.C."/>
            <person name="Klenk H.-P."/>
        </authorList>
    </citation>
    <scope>NUCLEOTIDE SEQUENCE [LARGE SCALE GENOMIC DNA]</scope>
    <source>
        <strain evidence="2">DSM 11486 / M11TL</strain>
    </source>
</reference>
<organism evidence="1 2">
    <name type="scientific">Thermosphaera aggregans (strain DSM 11486 / M11TL)</name>
    <dbReference type="NCBI Taxonomy" id="633148"/>
    <lineage>
        <taxon>Archaea</taxon>
        <taxon>Thermoproteota</taxon>
        <taxon>Thermoprotei</taxon>
        <taxon>Desulfurococcales</taxon>
        <taxon>Desulfurococcaceae</taxon>
        <taxon>Thermosphaera</taxon>
    </lineage>
</organism>
<dbReference type="GeneID" id="9165548"/>
<evidence type="ECO:0000313" key="1">
    <source>
        <dbReference type="EMBL" id="ADG90808.1"/>
    </source>
</evidence>
<dbReference type="Proteomes" id="UP000002376">
    <property type="component" value="Chromosome"/>
</dbReference>
<accession>D5U108</accession>
<reference evidence="1 2" key="1">
    <citation type="journal article" date="2010" name="Stand. Genomic Sci.">
        <title>Complete genome sequence of Thermosphaera aggregans type strain (M11TL).</title>
        <authorList>
            <person name="Spring S."/>
            <person name="Rachel R."/>
            <person name="Lapidus A."/>
            <person name="Davenport K."/>
            <person name="Tice H."/>
            <person name="Copeland A."/>
            <person name="Cheng J.F."/>
            <person name="Lucas S."/>
            <person name="Chen F."/>
            <person name="Nolan M."/>
            <person name="Bruce D."/>
            <person name="Goodwin L."/>
            <person name="Pitluck S."/>
            <person name="Ivanova N."/>
            <person name="Mavromatis K."/>
            <person name="Ovchinnikova G."/>
            <person name="Pati A."/>
            <person name="Chen A."/>
            <person name="Palaniappan K."/>
            <person name="Land M."/>
            <person name="Hauser L."/>
            <person name="Chang Y.J."/>
            <person name="Jeffries C.C."/>
            <person name="Brettin T."/>
            <person name="Detter J.C."/>
            <person name="Tapia R."/>
            <person name="Han C."/>
            <person name="Heimerl T."/>
            <person name="Weikl F."/>
            <person name="Brambilla E."/>
            <person name="Goker M."/>
            <person name="Bristow J."/>
            <person name="Eisen J.A."/>
            <person name="Markowitz V."/>
            <person name="Hugenholtz P."/>
            <person name="Kyrpides N.C."/>
            <person name="Klenk H.P."/>
        </authorList>
    </citation>
    <scope>NUCLEOTIDE SEQUENCE [LARGE SCALE GENOMIC DNA]</scope>
    <source>
        <strain evidence="2">DSM 11486 / M11TL</strain>
    </source>
</reference>
<dbReference type="EMBL" id="CP001939">
    <property type="protein sequence ID" value="ADG90808.1"/>
    <property type="molecule type" value="Genomic_DNA"/>
</dbReference>
<dbReference type="OrthoDB" id="18172at2157"/>
<dbReference type="SUPFAM" id="SSF102712">
    <property type="entry name" value="JAB1/MPN domain"/>
    <property type="match status" value="1"/>
</dbReference>
<evidence type="ECO:0000313" key="2">
    <source>
        <dbReference type="Proteomes" id="UP000002376"/>
    </source>
</evidence>
<name>D5U108_THEAM</name>
<dbReference type="eggNOG" id="arCOG03882">
    <property type="taxonomic scope" value="Archaea"/>
</dbReference>
<protein>
    <submittedName>
        <fullName evidence="1">Uncharacterized protein</fullName>
    </submittedName>
</protein>
<dbReference type="RefSeq" id="WP_013129401.1">
    <property type="nucleotide sequence ID" value="NC_014160.1"/>
</dbReference>
<proteinExistence type="predicted"/>
<keyword evidence="2" id="KW-1185">Reference proteome</keyword>